<dbReference type="EMBL" id="QBMC01000123">
    <property type="protein sequence ID" value="PZO13564.1"/>
    <property type="molecule type" value="Genomic_DNA"/>
</dbReference>
<dbReference type="SMART" id="SM00448">
    <property type="entry name" value="REC"/>
    <property type="match status" value="1"/>
</dbReference>
<comment type="caution">
    <text evidence="9">The sequence shown here is derived from an EMBL/GenBank/DDBJ whole genome shotgun (WGS) entry which is preliminary data.</text>
</comment>
<feature type="domain" description="Histidine kinase" evidence="7">
    <location>
        <begin position="167"/>
        <end position="416"/>
    </location>
</feature>
<dbReference type="Gene3D" id="3.30.565.10">
    <property type="entry name" value="Histidine kinase-like ATPase, C-terminal domain"/>
    <property type="match status" value="1"/>
</dbReference>
<keyword evidence="3 6" id="KW-0597">Phosphoprotein</keyword>
<dbReference type="SUPFAM" id="SSF47384">
    <property type="entry name" value="Homodimeric domain of signal transducing histidine kinase"/>
    <property type="match status" value="1"/>
</dbReference>
<dbReference type="GO" id="GO:0000155">
    <property type="term" value="F:phosphorelay sensor kinase activity"/>
    <property type="evidence" value="ECO:0007669"/>
    <property type="project" value="InterPro"/>
</dbReference>
<evidence type="ECO:0000256" key="6">
    <source>
        <dbReference type="PROSITE-ProRule" id="PRU00169"/>
    </source>
</evidence>
<evidence type="ECO:0000313" key="9">
    <source>
        <dbReference type="EMBL" id="PZO13564.1"/>
    </source>
</evidence>
<keyword evidence="4 9" id="KW-0418">Kinase</keyword>
<evidence type="ECO:0000313" key="10">
    <source>
        <dbReference type="Proteomes" id="UP000249354"/>
    </source>
</evidence>
<dbReference type="Gene3D" id="1.10.287.130">
    <property type="match status" value="1"/>
</dbReference>
<evidence type="ECO:0000256" key="2">
    <source>
        <dbReference type="ARBA" id="ARBA00012438"/>
    </source>
</evidence>
<dbReference type="SUPFAM" id="SSF55874">
    <property type="entry name" value="ATPase domain of HSP90 chaperone/DNA topoisomerase II/histidine kinase"/>
    <property type="match status" value="1"/>
</dbReference>
<dbReference type="PANTHER" id="PTHR43547">
    <property type="entry name" value="TWO-COMPONENT HISTIDINE KINASE"/>
    <property type="match status" value="1"/>
</dbReference>
<dbReference type="InterPro" id="IPR004358">
    <property type="entry name" value="Sig_transdc_His_kin-like_C"/>
</dbReference>
<dbReference type="CDD" id="cd19920">
    <property type="entry name" value="REC_PA4781-like"/>
    <property type="match status" value="1"/>
</dbReference>
<protein>
    <recommendedName>
        <fullName evidence="2">histidine kinase</fullName>
        <ecNumber evidence="2">2.7.13.3</ecNumber>
    </recommendedName>
</protein>
<dbReference type="PANTHER" id="PTHR43547:SF2">
    <property type="entry name" value="HYBRID SIGNAL TRANSDUCTION HISTIDINE KINASE C"/>
    <property type="match status" value="1"/>
</dbReference>
<evidence type="ECO:0000256" key="5">
    <source>
        <dbReference type="ARBA" id="ARBA00023012"/>
    </source>
</evidence>
<evidence type="ECO:0000259" key="8">
    <source>
        <dbReference type="PROSITE" id="PS50110"/>
    </source>
</evidence>
<proteinExistence type="predicted"/>
<evidence type="ECO:0000259" key="7">
    <source>
        <dbReference type="PROSITE" id="PS50109"/>
    </source>
</evidence>
<dbReference type="InterPro" id="IPR003661">
    <property type="entry name" value="HisK_dim/P_dom"/>
</dbReference>
<keyword evidence="5" id="KW-0902">Two-component regulatory system</keyword>
<sequence>MTNSSTILVVDDTPANLEVVCDILNDVGYEIATAIDGDRALKRVQTHPPDLILLDIQMPGVDGFEVCRRLKADAETAQIPVIFMTALGDTNSKVKGFDLGAIDYITKPFQERELLARIKTHLQISQLTEALEKTVEERTTALAELQHTQLQMIQSEKMSALGQMVAGIAHEINNPINFIHGNICHFNRYTQDLLHVVQAYQQHCPDPPEALQDLMAEIDLEFLTDDIQKLLHSTKIGTSRITEIVLSLRNFSRLDESNLKLVNLHEGIDSTLVILNHRLKATADRPEITVIRNYGELPLVKCYAGQLNQVFMNLLSNAIDALEQNQKPQSTIRIWTESISNQTVAIHIADNGGGMSEALQLRIFNPFFTTKPVGKGTGLGLSISYQIICERHGGELLCHSTEKEGTEFVIELPIQA</sequence>
<evidence type="ECO:0000256" key="3">
    <source>
        <dbReference type="ARBA" id="ARBA00022553"/>
    </source>
</evidence>
<organism evidence="9 10">
    <name type="scientific">Leptolyngbya foveolarum</name>
    <dbReference type="NCBI Taxonomy" id="47253"/>
    <lineage>
        <taxon>Bacteria</taxon>
        <taxon>Bacillati</taxon>
        <taxon>Cyanobacteriota</taxon>
        <taxon>Cyanophyceae</taxon>
        <taxon>Leptolyngbyales</taxon>
        <taxon>Leptolyngbyaceae</taxon>
        <taxon>Leptolyngbya group</taxon>
        <taxon>Leptolyngbya</taxon>
    </lineage>
</organism>
<dbReference type="EC" id="2.7.13.3" evidence="2"/>
<feature type="modified residue" description="4-aspartylphosphate" evidence="6">
    <location>
        <position position="55"/>
    </location>
</feature>
<dbReference type="Gene3D" id="3.40.50.2300">
    <property type="match status" value="1"/>
</dbReference>
<reference evidence="9 10" key="2">
    <citation type="submission" date="2018-06" db="EMBL/GenBank/DDBJ databases">
        <title>Metagenomic assembly of (sub)arctic Cyanobacteria and their associated microbiome from non-axenic cultures.</title>
        <authorList>
            <person name="Baurain D."/>
        </authorList>
    </citation>
    <scope>NUCLEOTIDE SEQUENCE [LARGE SCALE GENOMIC DNA]</scope>
    <source>
        <strain evidence="9">ULC129bin1</strain>
    </source>
</reference>
<reference evidence="10" key="1">
    <citation type="submission" date="2018-04" db="EMBL/GenBank/DDBJ databases">
        <authorList>
            <person name="Cornet L."/>
        </authorList>
    </citation>
    <scope>NUCLEOTIDE SEQUENCE [LARGE SCALE GENOMIC DNA]</scope>
</reference>
<dbReference type="SMART" id="SM00387">
    <property type="entry name" value="HATPase_c"/>
    <property type="match status" value="1"/>
</dbReference>
<dbReference type="InterPro" id="IPR036097">
    <property type="entry name" value="HisK_dim/P_sf"/>
</dbReference>
<dbReference type="InterPro" id="IPR036890">
    <property type="entry name" value="HATPase_C_sf"/>
</dbReference>
<dbReference type="InterPro" id="IPR011006">
    <property type="entry name" value="CheY-like_superfamily"/>
</dbReference>
<evidence type="ECO:0000256" key="1">
    <source>
        <dbReference type="ARBA" id="ARBA00000085"/>
    </source>
</evidence>
<dbReference type="InterPro" id="IPR005467">
    <property type="entry name" value="His_kinase_dom"/>
</dbReference>
<dbReference type="InterPro" id="IPR001789">
    <property type="entry name" value="Sig_transdc_resp-reg_receiver"/>
</dbReference>
<dbReference type="SUPFAM" id="SSF52172">
    <property type="entry name" value="CheY-like"/>
    <property type="match status" value="1"/>
</dbReference>
<dbReference type="PROSITE" id="PS50109">
    <property type="entry name" value="HIS_KIN"/>
    <property type="match status" value="1"/>
</dbReference>
<dbReference type="Pfam" id="PF02518">
    <property type="entry name" value="HATPase_c"/>
    <property type="match status" value="1"/>
</dbReference>
<keyword evidence="4 9" id="KW-0808">Transferase</keyword>
<dbReference type="SMART" id="SM00388">
    <property type="entry name" value="HisKA"/>
    <property type="match status" value="1"/>
</dbReference>
<dbReference type="Proteomes" id="UP000249354">
    <property type="component" value="Unassembled WGS sequence"/>
</dbReference>
<dbReference type="PRINTS" id="PR00344">
    <property type="entry name" value="BCTRLSENSOR"/>
</dbReference>
<name>A0A2W4U0M9_9CYAN</name>
<feature type="domain" description="Response regulatory" evidence="8">
    <location>
        <begin position="6"/>
        <end position="122"/>
    </location>
</feature>
<comment type="catalytic activity">
    <reaction evidence="1">
        <text>ATP + protein L-histidine = ADP + protein N-phospho-L-histidine.</text>
        <dbReference type="EC" id="2.7.13.3"/>
    </reaction>
</comment>
<dbReference type="Pfam" id="PF00072">
    <property type="entry name" value="Response_reg"/>
    <property type="match status" value="1"/>
</dbReference>
<dbReference type="CDD" id="cd00082">
    <property type="entry name" value="HisKA"/>
    <property type="match status" value="1"/>
</dbReference>
<dbReference type="AlphaFoldDB" id="A0A2W4U0M9"/>
<dbReference type="PROSITE" id="PS50110">
    <property type="entry name" value="RESPONSE_REGULATORY"/>
    <property type="match status" value="1"/>
</dbReference>
<evidence type="ECO:0000256" key="4">
    <source>
        <dbReference type="ARBA" id="ARBA00022777"/>
    </source>
</evidence>
<gene>
    <name evidence="9" type="ORF">DCF25_15935</name>
</gene>
<dbReference type="InterPro" id="IPR003594">
    <property type="entry name" value="HATPase_dom"/>
</dbReference>
<accession>A0A2W4U0M9</accession>